<evidence type="ECO:0000256" key="1">
    <source>
        <dbReference type="ARBA" id="ARBA00009342"/>
    </source>
</evidence>
<evidence type="ECO:0000313" key="6">
    <source>
        <dbReference type="Proteomes" id="UP001303473"/>
    </source>
</evidence>
<dbReference type="EMBL" id="MU853761">
    <property type="protein sequence ID" value="KAK3944199.1"/>
    <property type="molecule type" value="Genomic_DNA"/>
</dbReference>
<evidence type="ECO:0000256" key="3">
    <source>
        <dbReference type="ARBA" id="ARBA00023315"/>
    </source>
</evidence>
<dbReference type="SUPFAM" id="SSF55729">
    <property type="entry name" value="Acyl-CoA N-acyltransferases (Nat)"/>
    <property type="match status" value="1"/>
</dbReference>
<gene>
    <name evidence="5" type="ORF">QBC46DRAFT_446421</name>
</gene>
<organism evidence="5 6">
    <name type="scientific">Diplogelasinospora grovesii</name>
    <dbReference type="NCBI Taxonomy" id="303347"/>
    <lineage>
        <taxon>Eukaryota</taxon>
        <taxon>Fungi</taxon>
        <taxon>Dikarya</taxon>
        <taxon>Ascomycota</taxon>
        <taxon>Pezizomycotina</taxon>
        <taxon>Sordariomycetes</taxon>
        <taxon>Sordariomycetidae</taxon>
        <taxon>Sordariales</taxon>
        <taxon>Diplogelasinosporaceae</taxon>
        <taxon>Diplogelasinospora</taxon>
    </lineage>
</organism>
<sequence>MRINEFTAVSTSRVLLVPYEARHVLTYHAWMEDPAIQEATASERLTLEEEYENQQSWRTAHDKLTFIVCHPLSSTPLIFSEKGSLSVLAGEVDSPDRMVGDINFFLYPYDSDGSDNSTDDDGLCGEVDIMIANPNDRGKGVGRAAALAFLHYIFSHLPLILNEYHTPNDHQKENIRPDSKGGSRLKQLMVKIKADNTHSINLFKSLGFQQDGEVNYFGEVKLTLTEFDAFREENVVPEGYVELVYQQQPPN</sequence>
<reference evidence="6" key="1">
    <citation type="journal article" date="2023" name="Mol. Phylogenet. Evol.">
        <title>Genome-scale phylogeny and comparative genomics of the fungal order Sordariales.</title>
        <authorList>
            <person name="Hensen N."/>
            <person name="Bonometti L."/>
            <person name="Westerberg I."/>
            <person name="Brannstrom I.O."/>
            <person name="Guillou S."/>
            <person name="Cros-Aarteil S."/>
            <person name="Calhoun S."/>
            <person name="Haridas S."/>
            <person name="Kuo A."/>
            <person name="Mondo S."/>
            <person name="Pangilinan J."/>
            <person name="Riley R."/>
            <person name="LaButti K."/>
            <person name="Andreopoulos B."/>
            <person name="Lipzen A."/>
            <person name="Chen C."/>
            <person name="Yan M."/>
            <person name="Daum C."/>
            <person name="Ng V."/>
            <person name="Clum A."/>
            <person name="Steindorff A."/>
            <person name="Ohm R.A."/>
            <person name="Martin F."/>
            <person name="Silar P."/>
            <person name="Natvig D.O."/>
            <person name="Lalanne C."/>
            <person name="Gautier V."/>
            <person name="Ament-Velasquez S.L."/>
            <person name="Kruys A."/>
            <person name="Hutchinson M.I."/>
            <person name="Powell A.J."/>
            <person name="Barry K."/>
            <person name="Miller A.N."/>
            <person name="Grigoriev I.V."/>
            <person name="Debuchy R."/>
            <person name="Gladieux P."/>
            <person name="Hiltunen Thoren M."/>
            <person name="Johannesson H."/>
        </authorList>
    </citation>
    <scope>NUCLEOTIDE SEQUENCE [LARGE SCALE GENOMIC DNA]</scope>
    <source>
        <strain evidence="6">CBS 340.73</strain>
    </source>
</reference>
<keyword evidence="2" id="KW-0808">Transferase</keyword>
<dbReference type="PANTHER" id="PTHR13256:SF16">
    <property type="entry name" value="ALPHA_BETA-TUBULIN-N-ACETYLTRANSFERASE 9"/>
    <property type="match status" value="1"/>
</dbReference>
<accession>A0AAN6NED0</accession>
<evidence type="ECO:0000313" key="5">
    <source>
        <dbReference type="EMBL" id="KAK3944199.1"/>
    </source>
</evidence>
<evidence type="ECO:0000256" key="2">
    <source>
        <dbReference type="ARBA" id="ARBA00022679"/>
    </source>
</evidence>
<dbReference type="InterPro" id="IPR000182">
    <property type="entry name" value="GNAT_dom"/>
</dbReference>
<name>A0AAN6NED0_9PEZI</name>
<comment type="caution">
    <text evidence="5">The sequence shown here is derived from an EMBL/GenBank/DDBJ whole genome shotgun (WGS) entry which is preliminary data.</text>
</comment>
<evidence type="ECO:0000259" key="4">
    <source>
        <dbReference type="Pfam" id="PF13302"/>
    </source>
</evidence>
<dbReference type="InterPro" id="IPR039135">
    <property type="entry name" value="NAT9-like"/>
</dbReference>
<dbReference type="GO" id="GO:0008080">
    <property type="term" value="F:N-acetyltransferase activity"/>
    <property type="evidence" value="ECO:0007669"/>
    <property type="project" value="InterPro"/>
</dbReference>
<keyword evidence="6" id="KW-1185">Reference proteome</keyword>
<dbReference type="AlphaFoldDB" id="A0AAN6NED0"/>
<feature type="domain" description="N-acetyltransferase" evidence="4">
    <location>
        <begin position="13"/>
        <end position="209"/>
    </location>
</feature>
<protein>
    <submittedName>
        <fullName evidence="5">GNAT domain-containing protein</fullName>
    </submittedName>
</protein>
<proteinExistence type="inferred from homology"/>
<dbReference type="PANTHER" id="PTHR13256">
    <property type="entry name" value="N-ACETYLTRANSFERASE 9"/>
    <property type="match status" value="1"/>
</dbReference>
<dbReference type="Pfam" id="PF13302">
    <property type="entry name" value="Acetyltransf_3"/>
    <property type="match status" value="1"/>
</dbReference>
<keyword evidence="3" id="KW-0012">Acyltransferase</keyword>
<dbReference type="Gene3D" id="3.40.630.30">
    <property type="match status" value="1"/>
</dbReference>
<dbReference type="Proteomes" id="UP001303473">
    <property type="component" value="Unassembled WGS sequence"/>
</dbReference>
<dbReference type="InterPro" id="IPR016181">
    <property type="entry name" value="Acyl_CoA_acyltransferase"/>
</dbReference>
<comment type="similarity">
    <text evidence="1">Belongs to the acetyltransferase family. GNAT subfamily.</text>
</comment>